<dbReference type="Proteomes" id="UP000320948">
    <property type="component" value="Unassembled WGS sequence"/>
</dbReference>
<keyword evidence="1" id="KW-1133">Transmembrane helix</keyword>
<keyword evidence="1" id="KW-0472">Membrane</keyword>
<dbReference type="EMBL" id="VAFM01000001">
    <property type="protein sequence ID" value="TKW61688.1"/>
    <property type="molecule type" value="Genomic_DNA"/>
</dbReference>
<keyword evidence="1" id="KW-0812">Transmembrane</keyword>
<dbReference type="AlphaFoldDB" id="A0A6N4RF06"/>
<reference evidence="2 3" key="1">
    <citation type="journal article" date="2017" name="Nat. Commun.">
        <title>In situ click chemistry generation of cyclooxygenase-2 inhibitors.</title>
        <authorList>
            <person name="Bhardwaj A."/>
            <person name="Kaur J."/>
            <person name="Wuest M."/>
            <person name="Wuest F."/>
        </authorList>
    </citation>
    <scope>NUCLEOTIDE SEQUENCE [LARGE SCALE GENOMIC DNA]</scope>
    <source>
        <strain evidence="2">S2_018_000_R2_106</strain>
    </source>
</reference>
<evidence type="ECO:0000256" key="1">
    <source>
        <dbReference type="SAM" id="Phobius"/>
    </source>
</evidence>
<sequence>MSSILSNWLISNLLRFLGWGAALFSVLAILLGARQTGRSAERADQLKKIVEVKDAQLRATLDAPRTRPELVDRLRRGEF</sequence>
<name>A0A6N4RF06_BLAVI</name>
<protein>
    <submittedName>
        <fullName evidence="2">Uncharacterized protein</fullName>
    </submittedName>
</protein>
<feature type="transmembrane region" description="Helical" evidence="1">
    <location>
        <begin position="12"/>
        <end position="33"/>
    </location>
</feature>
<comment type="caution">
    <text evidence="2">The sequence shown here is derived from an EMBL/GenBank/DDBJ whole genome shotgun (WGS) entry which is preliminary data.</text>
</comment>
<proteinExistence type="predicted"/>
<evidence type="ECO:0000313" key="3">
    <source>
        <dbReference type="Proteomes" id="UP000320948"/>
    </source>
</evidence>
<evidence type="ECO:0000313" key="2">
    <source>
        <dbReference type="EMBL" id="TKW61688.1"/>
    </source>
</evidence>
<gene>
    <name evidence="2" type="ORF">DI628_03410</name>
</gene>
<accession>A0A6N4RF06</accession>
<organism evidence="2 3">
    <name type="scientific">Blastochloris viridis</name>
    <name type="common">Rhodopseudomonas viridis</name>
    <dbReference type="NCBI Taxonomy" id="1079"/>
    <lineage>
        <taxon>Bacteria</taxon>
        <taxon>Pseudomonadati</taxon>
        <taxon>Pseudomonadota</taxon>
        <taxon>Alphaproteobacteria</taxon>
        <taxon>Hyphomicrobiales</taxon>
        <taxon>Blastochloridaceae</taxon>
        <taxon>Blastochloris</taxon>
    </lineage>
</organism>